<gene>
    <name evidence="3" type="ORF">AVEN_116794_1</name>
    <name evidence="2" type="ORF">AVEN_23397_1</name>
</gene>
<comment type="caution">
    <text evidence="2">The sequence shown here is derived from an EMBL/GenBank/DDBJ whole genome shotgun (WGS) entry which is preliminary data.</text>
</comment>
<dbReference type="AlphaFoldDB" id="A0A4Y2JSP9"/>
<evidence type="ECO:0000256" key="1">
    <source>
        <dbReference type="SAM" id="MobiDB-lite"/>
    </source>
</evidence>
<evidence type="ECO:0000313" key="3">
    <source>
        <dbReference type="EMBL" id="GBM92380.1"/>
    </source>
</evidence>
<proteinExistence type="predicted"/>
<accession>A0A4Y2JSP9</accession>
<protein>
    <submittedName>
        <fullName evidence="2">Uncharacterized protein</fullName>
    </submittedName>
</protein>
<dbReference type="Proteomes" id="UP000499080">
    <property type="component" value="Unassembled WGS sequence"/>
</dbReference>
<feature type="region of interest" description="Disordered" evidence="1">
    <location>
        <begin position="1"/>
        <end position="30"/>
    </location>
</feature>
<reference evidence="2 4" key="1">
    <citation type="journal article" date="2019" name="Sci. Rep.">
        <title>Orb-weaving spider Araneus ventricosus genome elucidates the spidroin gene catalogue.</title>
        <authorList>
            <person name="Kono N."/>
            <person name="Nakamura H."/>
            <person name="Ohtoshi R."/>
            <person name="Moran D.A.P."/>
            <person name="Shinohara A."/>
            <person name="Yoshida Y."/>
            <person name="Fujiwara M."/>
            <person name="Mori M."/>
            <person name="Tomita M."/>
            <person name="Arakawa K."/>
        </authorList>
    </citation>
    <scope>NUCLEOTIDE SEQUENCE [LARGE SCALE GENOMIC DNA]</scope>
</reference>
<keyword evidence="4" id="KW-1185">Reference proteome</keyword>
<feature type="non-terminal residue" evidence="2">
    <location>
        <position position="1"/>
    </location>
</feature>
<organism evidence="2 4">
    <name type="scientific">Araneus ventricosus</name>
    <name type="common">Orbweaver spider</name>
    <name type="synonym">Epeira ventricosa</name>
    <dbReference type="NCBI Taxonomy" id="182803"/>
    <lineage>
        <taxon>Eukaryota</taxon>
        <taxon>Metazoa</taxon>
        <taxon>Ecdysozoa</taxon>
        <taxon>Arthropoda</taxon>
        <taxon>Chelicerata</taxon>
        <taxon>Arachnida</taxon>
        <taxon>Araneae</taxon>
        <taxon>Araneomorphae</taxon>
        <taxon>Entelegynae</taxon>
        <taxon>Araneoidea</taxon>
        <taxon>Araneidae</taxon>
        <taxon>Araneus</taxon>
    </lineage>
</organism>
<sequence length="174" mass="18574">PRNFELRSDDDEDTWAGTPSPKFGTTPTGGRLATLRTISRATGLMHDGSSMESGFEPRTLRPQSLDHLATTASDSRRRRQDVQSYIYNLKTINIVNVALYILSSPPAVGGRGGQVVGAKRPPVGVVPNFGEGVPAQVSSSSSDRGSKLRGPSQNNPYVASKRDANVTKPPDVGI</sequence>
<name>A0A4Y2JSP9_ARAVE</name>
<evidence type="ECO:0000313" key="4">
    <source>
        <dbReference type="Proteomes" id="UP000499080"/>
    </source>
</evidence>
<dbReference type="EMBL" id="BGPR01111539">
    <property type="protein sequence ID" value="GBM92342.1"/>
    <property type="molecule type" value="Genomic_DNA"/>
</dbReference>
<dbReference type="EMBL" id="BGPR01111548">
    <property type="protein sequence ID" value="GBM92380.1"/>
    <property type="molecule type" value="Genomic_DNA"/>
</dbReference>
<evidence type="ECO:0000313" key="2">
    <source>
        <dbReference type="EMBL" id="GBM92342.1"/>
    </source>
</evidence>
<feature type="region of interest" description="Disordered" evidence="1">
    <location>
        <begin position="128"/>
        <end position="174"/>
    </location>
</feature>